<evidence type="ECO:0000256" key="5">
    <source>
        <dbReference type="ARBA" id="ARBA00023014"/>
    </source>
</evidence>
<dbReference type="AlphaFoldDB" id="A0A6J6WE58"/>
<keyword evidence="4" id="KW-0408">Iron</keyword>
<protein>
    <submittedName>
        <fullName evidence="7">Unannotated protein</fullName>
    </submittedName>
</protein>
<gene>
    <name evidence="6" type="ORF">UFOPK2242_00573</name>
    <name evidence="7" type="ORF">UFOPK2925_00880</name>
</gene>
<dbReference type="HAMAP" id="MF_00191">
    <property type="entry name" value="IspH"/>
    <property type="match status" value="1"/>
</dbReference>
<organism evidence="7">
    <name type="scientific">freshwater metagenome</name>
    <dbReference type="NCBI Taxonomy" id="449393"/>
    <lineage>
        <taxon>unclassified sequences</taxon>
        <taxon>metagenomes</taxon>
        <taxon>ecological metagenomes</taxon>
    </lineage>
</organism>
<sequence length="355" mass="38259">MAVRRVLLAEPRGFCAGVEMAIKALSWMVRVFEAPVYCYHEIVHNQIVVDRFRELGVIFVDTVEEVPEGAPLMLSAHGSAPEVVLAARDQGRFVVNAVCPLVTKVHHEAKTRARKGYTVLYVGHAGHDEAVGTLAEAPEAIRLVEHPEDIESIAATIADPSRVALLAQTTLAMGDWTDVMDEAREKFPDLWTASRNDLCFATTNRQEALTLIADRSDAVIVIGSANSSNTLALAKVAEGAGSRIVLRIDGPDELDLKMIGDAEIVGVTAGASAPEELVNAVIAKLAPSEGIENVRVTDEDEYFPPPRELRDLLPSLDILLSVALGGDPDKARELGGAFRDDRTVSASVVLETLKN</sequence>
<dbReference type="PANTHER" id="PTHR30426:SF0">
    <property type="entry name" value="4-HYDROXY-3-METHYLBUT-2-ENYL DIPHOSPHATE REDUCTASE"/>
    <property type="match status" value="1"/>
</dbReference>
<dbReference type="Gene3D" id="3.40.50.11270">
    <property type="match status" value="1"/>
</dbReference>
<dbReference type="GO" id="GO:0051745">
    <property type="term" value="F:4-hydroxy-3-methylbut-2-enyl diphosphate reductase activity"/>
    <property type="evidence" value="ECO:0007669"/>
    <property type="project" value="InterPro"/>
</dbReference>
<comment type="cofactor">
    <cofactor evidence="1">
        <name>[4Fe-4S] cluster</name>
        <dbReference type="ChEBI" id="CHEBI:49883"/>
    </cofactor>
</comment>
<dbReference type="CDD" id="cd13944">
    <property type="entry name" value="lytB_ispH"/>
    <property type="match status" value="1"/>
</dbReference>
<dbReference type="GO" id="GO:0050992">
    <property type="term" value="P:dimethylallyl diphosphate biosynthetic process"/>
    <property type="evidence" value="ECO:0007669"/>
    <property type="project" value="InterPro"/>
</dbReference>
<accession>A0A6J6WE58</accession>
<dbReference type="NCBIfam" id="TIGR00216">
    <property type="entry name" value="ispH_lytB"/>
    <property type="match status" value="1"/>
</dbReference>
<dbReference type="EMBL" id="CAEZWM010000052">
    <property type="protein sequence ID" value="CAB4654011.1"/>
    <property type="molecule type" value="Genomic_DNA"/>
</dbReference>
<reference evidence="7" key="1">
    <citation type="submission" date="2020-05" db="EMBL/GenBank/DDBJ databases">
        <authorList>
            <person name="Chiriac C."/>
            <person name="Salcher M."/>
            <person name="Ghai R."/>
            <person name="Kavagutti S V."/>
        </authorList>
    </citation>
    <scope>NUCLEOTIDE SEQUENCE</scope>
</reference>
<evidence type="ECO:0000256" key="3">
    <source>
        <dbReference type="ARBA" id="ARBA00022723"/>
    </source>
</evidence>
<dbReference type="GO" id="GO:0019288">
    <property type="term" value="P:isopentenyl diphosphate biosynthetic process, methylerythritol 4-phosphate pathway"/>
    <property type="evidence" value="ECO:0007669"/>
    <property type="project" value="InterPro"/>
</dbReference>
<keyword evidence="3" id="KW-0479">Metal-binding</keyword>
<evidence type="ECO:0000256" key="4">
    <source>
        <dbReference type="ARBA" id="ARBA00023004"/>
    </source>
</evidence>
<keyword evidence="2" id="KW-0004">4Fe-4S</keyword>
<dbReference type="InterPro" id="IPR003451">
    <property type="entry name" value="LytB/IspH"/>
</dbReference>
<dbReference type="GO" id="GO:0046872">
    <property type="term" value="F:metal ion binding"/>
    <property type="evidence" value="ECO:0007669"/>
    <property type="project" value="UniProtKB-KW"/>
</dbReference>
<evidence type="ECO:0000256" key="1">
    <source>
        <dbReference type="ARBA" id="ARBA00001966"/>
    </source>
</evidence>
<dbReference type="EMBL" id="CAEZZU010000124">
    <property type="protein sequence ID" value="CAB4781413.1"/>
    <property type="molecule type" value="Genomic_DNA"/>
</dbReference>
<proteinExistence type="inferred from homology"/>
<name>A0A6J6WE58_9ZZZZ</name>
<dbReference type="Gene3D" id="3.40.1010.20">
    <property type="entry name" value="4-hydroxy-3-methylbut-2-enyl diphosphate reductase, catalytic domain"/>
    <property type="match status" value="2"/>
</dbReference>
<dbReference type="Pfam" id="PF02401">
    <property type="entry name" value="LYTB"/>
    <property type="match status" value="1"/>
</dbReference>
<evidence type="ECO:0000313" key="6">
    <source>
        <dbReference type="EMBL" id="CAB4654011.1"/>
    </source>
</evidence>
<keyword evidence="5" id="KW-0411">Iron-sulfur</keyword>
<evidence type="ECO:0000313" key="7">
    <source>
        <dbReference type="EMBL" id="CAB4781413.1"/>
    </source>
</evidence>
<dbReference type="GO" id="GO:0051539">
    <property type="term" value="F:4 iron, 4 sulfur cluster binding"/>
    <property type="evidence" value="ECO:0007669"/>
    <property type="project" value="UniProtKB-KW"/>
</dbReference>
<evidence type="ECO:0000256" key="2">
    <source>
        <dbReference type="ARBA" id="ARBA00022485"/>
    </source>
</evidence>
<dbReference type="PANTHER" id="PTHR30426">
    <property type="entry name" value="4-HYDROXY-3-METHYLBUT-2-ENYL DIPHOSPHATE REDUCTASE"/>
    <property type="match status" value="1"/>
</dbReference>